<feature type="transmembrane region" description="Helical" evidence="1">
    <location>
        <begin position="83"/>
        <end position="101"/>
    </location>
</feature>
<evidence type="ECO:0000313" key="3">
    <source>
        <dbReference type="Proteomes" id="UP000199199"/>
    </source>
</evidence>
<feature type="transmembrane region" description="Helical" evidence="1">
    <location>
        <begin position="113"/>
        <end position="138"/>
    </location>
</feature>
<keyword evidence="3" id="KW-1185">Reference proteome</keyword>
<evidence type="ECO:0000256" key="1">
    <source>
        <dbReference type="SAM" id="Phobius"/>
    </source>
</evidence>
<dbReference type="RefSeq" id="WP_092905422.1">
    <property type="nucleotide sequence ID" value="NZ_FOZS01000002.1"/>
</dbReference>
<protein>
    <recommendedName>
        <fullName evidence="4">DUF3054 domain-containing protein</fullName>
    </recommendedName>
</protein>
<name>A0A1I6SX51_9EURY</name>
<feature type="transmembrane region" description="Helical" evidence="1">
    <location>
        <begin position="20"/>
        <end position="38"/>
    </location>
</feature>
<evidence type="ECO:0000313" key="2">
    <source>
        <dbReference type="EMBL" id="SFS81499.1"/>
    </source>
</evidence>
<gene>
    <name evidence="2" type="ORF">SAMN04488556_2969</name>
</gene>
<sequence length="139" mass="14742">MSTDTRGRSASTVFSRERLGIAAVDIVAVAGLVTYGYLHHSEDPLANPLGALEPITPFLIGWAITALLAGLYARETYADPTRAVRYTALAWIAGANLGLIIRSSPLFEGGGAFPFNLVITGFGLVVLVLWRTAVAVALR</sequence>
<feature type="transmembrane region" description="Helical" evidence="1">
    <location>
        <begin position="50"/>
        <end position="71"/>
    </location>
</feature>
<organism evidence="2 3">
    <name type="scientific">Halostagnicola kamekurae</name>
    <dbReference type="NCBI Taxonomy" id="619731"/>
    <lineage>
        <taxon>Archaea</taxon>
        <taxon>Methanobacteriati</taxon>
        <taxon>Methanobacteriota</taxon>
        <taxon>Stenosarchaea group</taxon>
        <taxon>Halobacteria</taxon>
        <taxon>Halobacteriales</taxon>
        <taxon>Natrialbaceae</taxon>
        <taxon>Halostagnicola</taxon>
    </lineage>
</organism>
<keyword evidence="1" id="KW-0812">Transmembrane</keyword>
<dbReference type="InterPro" id="IPR021414">
    <property type="entry name" value="DUF3054"/>
</dbReference>
<dbReference type="OrthoDB" id="177006at2157"/>
<dbReference type="AlphaFoldDB" id="A0A1I6SX51"/>
<dbReference type="EMBL" id="FOZS01000002">
    <property type="protein sequence ID" value="SFS81499.1"/>
    <property type="molecule type" value="Genomic_DNA"/>
</dbReference>
<dbReference type="Pfam" id="PF11255">
    <property type="entry name" value="DUF3054"/>
    <property type="match status" value="1"/>
</dbReference>
<keyword evidence="1" id="KW-1133">Transmembrane helix</keyword>
<accession>A0A1I6SX51</accession>
<dbReference type="Proteomes" id="UP000199199">
    <property type="component" value="Unassembled WGS sequence"/>
</dbReference>
<reference evidence="3" key="1">
    <citation type="submission" date="2016-10" db="EMBL/GenBank/DDBJ databases">
        <authorList>
            <person name="Varghese N."/>
            <person name="Submissions S."/>
        </authorList>
    </citation>
    <scope>NUCLEOTIDE SEQUENCE [LARGE SCALE GENOMIC DNA]</scope>
    <source>
        <strain evidence="3">DSM 22427</strain>
    </source>
</reference>
<proteinExistence type="predicted"/>
<keyword evidence="1" id="KW-0472">Membrane</keyword>
<evidence type="ECO:0008006" key="4">
    <source>
        <dbReference type="Google" id="ProtNLM"/>
    </source>
</evidence>